<evidence type="ECO:0000256" key="6">
    <source>
        <dbReference type="ARBA" id="ARBA00022771"/>
    </source>
</evidence>
<evidence type="ECO:0000313" key="15">
    <source>
        <dbReference type="Proteomes" id="UP000326759"/>
    </source>
</evidence>
<evidence type="ECO:0000313" key="14">
    <source>
        <dbReference type="EMBL" id="KAB7506061.1"/>
    </source>
</evidence>
<proteinExistence type="inferred from homology"/>
<feature type="region of interest" description="Disordered" evidence="12">
    <location>
        <begin position="103"/>
        <end position="285"/>
    </location>
</feature>
<dbReference type="Gene3D" id="1.10.10.10">
    <property type="entry name" value="Winged helix-like DNA-binding domain superfamily/Winged helix DNA-binding domain"/>
    <property type="match status" value="1"/>
</dbReference>
<dbReference type="InterPro" id="IPR016181">
    <property type="entry name" value="Acyl_CoA_acyltransferase"/>
</dbReference>
<keyword evidence="7" id="KW-0862">Zinc</keyword>
<dbReference type="GO" id="GO:0003712">
    <property type="term" value="F:transcription coregulator activity"/>
    <property type="evidence" value="ECO:0007669"/>
    <property type="project" value="TreeGrafter"/>
</dbReference>
<feature type="compositionally biased region" description="Basic and acidic residues" evidence="12">
    <location>
        <begin position="1797"/>
        <end position="1807"/>
    </location>
</feature>
<dbReference type="InterPro" id="IPR011011">
    <property type="entry name" value="Znf_FYVE_PHD"/>
</dbReference>
<feature type="non-terminal residue" evidence="14">
    <location>
        <position position="1"/>
    </location>
</feature>
<feature type="compositionally biased region" description="Low complexity" evidence="12">
    <location>
        <begin position="1411"/>
        <end position="1421"/>
    </location>
</feature>
<keyword evidence="15" id="KW-1185">Reference proteome</keyword>
<keyword evidence="9" id="KW-0007">Acetylation</keyword>
<keyword evidence="5" id="KW-0479">Metal-binding</keyword>
<dbReference type="FunFam" id="3.30.60.60:FF:000001">
    <property type="entry name" value="Histone acetyltransferase"/>
    <property type="match status" value="1"/>
</dbReference>
<dbReference type="SUPFAM" id="SSF55729">
    <property type="entry name" value="Acyl-CoA N-acyltransferases (Nat)"/>
    <property type="match status" value="1"/>
</dbReference>
<dbReference type="InterPro" id="IPR001965">
    <property type="entry name" value="Znf_PHD"/>
</dbReference>
<dbReference type="GO" id="GO:0005634">
    <property type="term" value="C:nucleus"/>
    <property type="evidence" value="ECO:0007669"/>
    <property type="project" value="UniProtKB-SubCell"/>
</dbReference>
<feature type="compositionally biased region" description="Polar residues" evidence="12">
    <location>
        <begin position="477"/>
        <end position="491"/>
    </location>
</feature>
<feature type="region of interest" description="Disordered" evidence="12">
    <location>
        <begin position="538"/>
        <end position="596"/>
    </location>
</feature>
<feature type="compositionally biased region" description="Polar residues" evidence="12">
    <location>
        <begin position="1436"/>
        <end position="1446"/>
    </location>
</feature>
<dbReference type="PANTHER" id="PTHR10615">
    <property type="entry name" value="HISTONE ACETYLTRANSFERASE"/>
    <property type="match status" value="1"/>
</dbReference>
<feature type="region of interest" description="Disordered" evidence="12">
    <location>
        <begin position="1875"/>
        <end position="1923"/>
    </location>
</feature>
<feature type="compositionally biased region" description="Basic and acidic residues" evidence="12">
    <location>
        <begin position="1363"/>
        <end position="1378"/>
    </location>
</feature>
<dbReference type="GO" id="GO:0003682">
    <property type="term" value="F:chromatin binding"/>
    <property type="evidence" value="ECO:0007669"/>
    <property type="project" value="TreeGrafter"/>
</dbReference>
<feature type="region of interest" description="Disordered" evidence="12">
    <location>
        <begin position="462"/>
        <end position="513"/>
    </location>
</feature>
<feature type="compositionally biased region" description="Basic and acidic residues" evidence="12">
    <location>
        <begin position="1883"/>
        <end position="1893"/>
    </location>
</feature>
<name>A0A5N5THV3_9CRUS</name>
<reference evidence="14 15" key="1">
    <citation type="journal article" date="2019" name="PLoS Biol.">
        <title>Sex chromosomes control vertical transmission of feminizing Wolbachia symbionts in an isopod.</title>
        <authorList>
            <person name="Becking T."/>
            <person name="Chebbi M.A."/>
            <person name="Giraud I."/>
            <person name="Moumen B."/>
            <person name="Laverre T."/>
            <person name="Caubet Y."/>
            <person name="Peccoud J."/>
            <person name="Gilbert C."/>
            <person name="Cordaux R."/>
        </authorList>
    </citation>
    <scope>NUCLEOTIDE SEQUENCE [LARGE SCALE GENOMIC DNA]</scope>
    <source>
        <strain evidence="14">ANa2</strain>
        <tissue evidence="14">Whole body excluding digestive tract and cuticle</tissue>
    </source>
</reference>
<dbReference type="SUPFAM" id="SSF57903">
    <property type="entry name" value="FYVE/PHD zinc finger"/>
    <property type="match status" value="1"/>
</dbReference>
<feature type="compositionally biased region" description="Basic residues" evidence="12">
    <location>
        <begin position="388"/>
        <end position="401"/>
    </location>
</feature>
<dbReference type="Proteomes" id="UP000326759">
    <property type="component" value="Unassembled WGS sequence"/>
</dbReference>
<evidence type="ECO:0000256" key="3">
    <source>
        <dbReference type="ARBA" id="ARBA00013184"/>
    </source>
</evidence>
<feature type="compositionally biased region" description="Low complexity" evidence="12">
    <location>
        <begin position="1247"/>
        <end position="1258"/>
    </location>
</feature>
<feature type="active site" description="Proton donor/acceptor" evidence="11">
    <location>
        <position position="808"/>
    </location>
</feature>
<evidence type="ECO:0000256" key="11">
    <source>
        <dbReference type="PIRSR" id="PIRSR602717-51"/>
    </source>
</evidence>
<feature type="compositionally biased region" description="Polar residues" evidence="12">
    <location>
        <begin position="1124"/>
        <end position="1179"/>
    </location>
</feature>
<evidence type="ECO:0000259" key="13">
    <source>
        <dbReference type="PROSITE" id="PS51726"/>
    </source>
</evidence>
<feature type="compositionally biased region" description="Low complexity" evidence="12">
    <location>
        <begin position="356"/>
        <end position="378"/>
    </location>
</feature>
<accession>A0A5N5THV3</accession>
<keyword evidence="4 14" id="KW-0808">Transferase</keyword>
<feature type="region of interest" description="Disordered" evidence="12">
    <location>
        <begin position="356"/>
        <end position="402"/>
    </location>
</feature>
<feature type="region of interest" description="Disordered" evidence="12">
    <location>
        <begin position="1000"/>
        <end position="1063"/>
    </location>
</feature>
<feature type="compositionally biased region" description="Low complexity" evidence="12">
    <location>
        <begin position="1834"/>
        <end position="1844"/>
    </location>
</feature>
<evidence type="ECO:0000256" key="10">
    <source>
        <dbReference type="ARBA" id="ARBA00023242"/>
    </source>
</evidence>
<evidence type="ECO:0000256" key="7">
    <source>
        <dbReference type="ARBA" id="ARBA00022833"/>
    </source>
</evidence>
<dbReference type="EMBL" id="SEYY01001014">
    <property type="protein sequence ID" value="KAB7506061.1"/>
    <property type="molecule type" value="Genomic_DNA"/>
</dbReference>
<feature type="compositionally biased region" description="Low complexity" evidence="12">
    <location>
        <begin position="1220"/>
        <end position="1237"/>
    </location>
</feature>
<feature type="compositionally biased region" description="Basic and acidic residues" evidence="12">
    <location>
        <begin position="1476"/>
        <end position="1488"/>
    </location>
</feature>
<feature type="compositionally biased region" description="Basic and acidic residues" evidence="12">
    <location>
        <begin position="1739"/>
        <end position="1767"/>
    </location>
</feature>
<dbReference type="GO" id="GO:0070776">
    <property type="term" value="C:MOZ/MORF histone acetyltransferase complex"/>
    <property type="evidence" value="ECO:0007669"/>
    <property type="project" value="TreeGrafter"/>
</dbReference>
<dbReference type="Gene3D" id="3.40.630.30">
    <property type="match status" value="1"/>
</dbReference>
<sequence>NTTMPICCECLGTEDAIGGEGLVSCICGTSVHPICLRLDPASSVRLRQNGWRCDDCALCIICRKPASEVLGSLTVCPQCREGYHLGCTSRSTGSDSYQRKQANSSCPQCPKTSPHSDTIQNINNNNHSASSSHSPKSLDPGERKNCSSRALSGRKKSLGKELSTNSTGDARKSRGKGRKSETLAKQRRKISTSTSESRSRSDSRHRTTFPESNNKESVPLHIPSSESEDEEGMARHSSYYPKKIPSDKVSKEKAKFFKRSFRDKSHSGSNNNNNNNNTNTNNNNNIYSKCHKDSAGYKETVSKKINSKGGDESANYVSSYNISGNNNNCISSELSKLTAHKRLDCNVINNSKGVSSITSDLSSSAAEDNSENTSSSDESGTDLPDTAKRKKERRNKFRSRPKVSVLLSNLPCSVEADSGSGTPVEDKSSSSTNSSTPIPATGHLRSLFDGLSHLYTTSDTRIKRPNISDAKGKKKTLSPQSVKPQALNDSALSVRDSFPPSIDPHADKANSPSVLTDLMSSSLSGSQGHDYCSIARSSGIMPHSKEPTKKAVPKTHNKSPIQKVLDKTSGTHMGGPALSKKTNSEGGTPLPSIPLPPGVTQRDYEMFIKAQLKANEEMMKNHTTCDEKDPFNMSRCPSSIEFGQFDIQTWYSAPYPQEYARLTKLYLCEFCLKYMKSSSMLNRHLKKCSWRTPPGNEIYRHDGLSIYEVDGNVSKIYCQNLCLLAKLFLDHKTLYYDVEPFLFYVLTKNDEKGSHLVGYFSKEKLSALKYNVSCIMTMPQYQRQGFGRFLIDFSYLLSKREGQPGTPEKPLSDLGRVSYTSYWKSVVLDYLWRVRESAFFSVQDVVKELAMYPADVIYTLNVLGFLKRDRSHRLVICFDRKLVVEHHKKQEGKPKRLALVPECLRWSPLIAGFSCQSESEEEGNEMEVEEVVVEDIYNKEEKPLQTLEVLKKTISKMKENTITKAKKTPSLISNTNSTTSIEDGISLSYSKGKEEIRKMNSVLSSAPSEITPSSTKKRRPGRPRKQVILQNEMDSSSNDTENWSNNKENKVENGKPFLQNRNMSSKEDAYDFKEDEDDDHFENGFRSLKLHRETIQSKSGNSNTGLSALRKERIPKHDGRSFNGKVNHSSKSLDTNKNSPSSTIDTVKELSSSPTRARNSQKRTSLTISSSDKNKSVVNDSDVPEEIFSDHSRQKRKLGATSILDGMSKGRKSRREESPLSESVSSQKSRKVSSSLSTPKVLSKCVSKSPSKGTPTKSNVREKLPAKTKANRITDNDAKKNNFTPNIESPGSVNLENPHMTRHATLASQKGMHSSDVESEISSRRSNSRSKITILASTPSEKSLKNKNGKVSVSPVTSLKRLRSQETDQPSKRAKLEESLETSSPPPSPSSTKNNRGRGRGRGRGAGTGTGTSSNATITSIVLPSSRNISRRITRGLNSESATPNNEVKETSMDSLEVENNSPVATSKERARKRHNSDVDVSPEKSIDNETEPPSKLNQDSYPVKKRGWPKGVPRGPKLAVDKSSNKGSFRGRHKRGRGRGRGTSRGNISSRSISSGREENIKSFTEKDEEDICEDTECSSQAEEKGEEILDTESSIAVEEHLVVEGKENTSCEVEEKLSKEDCSISDISSKEKELSEADLAVASIIDRTENFEDTKNKEGSHEIEDKCSSKERTTALEGEMLPEDKISSVDCVNEKEYQEEVNKAVMSINIERKEEFQNEPKIEIHSSTYLECEESYEEKSPFVHSEDETKVDKEEKDCVGSKGEREDNESNTDTCKNESDNELPSSQPSSFQQIENDHSDSENKNKVFAAELLEKSEEKHVNVQDDGDKISQDPISQISSIPQKDEEATREERPQESCTPKLLLELEKLKCVASESQSVDIPKDDKNEQKSEPIVSLSVPEETEKDMERKDVEGVDFSDDS</sequence>
<feature type="compositionally biased region" description="Basic and acidic residues" evidence="12">
    <location>
        <begin position="1814"/>
        <end position="1833"/>
    </location>
</feature>
<protein>
    <recommendedName>
        <fullName evidence="3">histone acetyltransferase</fullName>
        <ecNumber evidence="3">2.3.1.48</ecNumber>
    </recommendedName>
</protein>
<dbReference type="PANTHER" id="PTHR10615:SF217">
    <property type="entry name" value="HISTONE ACETYLTRANSFERASE"/>
    <property type="match status" value="1"/>
</dbReference>
<dbReference type="InterPro" id="IPR040706">
    <property type="entry name" value="Zf-MYST"/>
</dbReference>
<feature type="region of interest" description="Disordered" evidence="12">
    <location>
        <begin position="1654"/>
        <end position="1674"/>
    </location>
</feature>
<dbReference type="SMART" id="SM00249">
    <property type="entry name" value="PHD"/>
    <property type="match status" value="2"/>
</dbReference>
<dbReference type="GO" id="GO:0008270">
    <property type="term" value="F:zinc ion binding"/>
    <property type="evidence" value="ECO:0007669"/>
    <property type="project" value="UniProtKB-KW"/>
</dbReference>
<gene>
    <name evidence="14" type="primary">Kat6b</name>
    <name evidence="14" type="ORF">Anas_05171</name>
</gene>
<feature type="compositionally biased region" description="Low complexity" evidence="12">
    <location>
        <begin position="121"/>
        <end position="134"/>
    </location>
</feature>
<evidence type="ECO:0000256" key="1">
    <source>
        <dbReference type="ARBA" id="ARBA00004123"/>
    </source>
</evidence>
<feature type="domain" description="MYST-type HAT" evidence="13">
    <location>
        <begin position="632"/>
        <end position="908"/>
    </location>
</feature>
<comment type="subcellular location">
    <subcellularLocation>
        <location evidence="1">Nucleus</location>
    </subcellularLocation>
</comment>
<dbReference type="Gene3D" id="3.30.60.60">
    <property type="entry name" value="N-acetyl transferase-like"/>
    <property type="match status" value="1"/>
</dbReference>
<dbReference type="InterPro" id="IPR050603">
    <property type="entry name" value="MYST_HAT"/>
</dbReference>
<keyword evidence="8" id="KW-0156">Chromatin regulator</keyword>
<dbReference type="FunFam" id="3.40.630.30:FF:000001">
    <property type="entry name" value="Histone acetyltransferase"/>
    <property type="match status" value="1"/>
</dbReference>
<feature type="region of interest" description="Disordered" evidence="12">
    <location>
        <begin position="1092"/>
        <end position="1597"/>
    </location>
</feature>
<organism evidence="14 15">
    <name type="scientific">Armadillidium nasatum</name>
    <dbReference type="NCBI Taxonomy" id="96803"/>
    <lineage>
        <taxon>Eukaryota</taxon>
        <taxon>Metazoa</taxon>
        <taxon>Ecdysozoa</taxon>
        <taxon>Arthropoda</taxon>
        <taxon>Crustacea</taxon>
        <taxon>Multicrustacea</taxon>
        <taxon>Malacostraca</taxon>
        <taxon>Eumalacostraca</taxon>
        <taxon>Peracarida</taxon>
        <taxon>Isopoda</taxon>
        <taxon>Oniscidea</taxon>
        <taxon>Crinocheta</taxon>
        <taxon>Armadillidiidae</taxon>
        <taxon>Armadillidium</taxon>
    </lineage>
</organism>
<evidence type="ECO:0000256" key="12">
    <source>
        <dbReference type="SAM" id="MobiDB-lite"/>
    </source>
</evidence>
<dbReference type="Gene3D" id="3.30.40.10">
    <property type="entry name" value="Zinc/RING finger domain, C3HC4 (zinc finger)"/>
    <property type="match status" value="1"/>
</dbReference>
<dbReference type="InterPro" id="IPR036388">
    <property type="entry name" value="WH-like_DNA-bd_sf"/>
</dbReference>
<dbReference type="Pfam" id="PF01853">
    <property type="entry name" value="MOZ_SAS"/>
    <property type="match status" value="1"/>
</dbReference>
<dbReference type="EC" id="2.3.1.48" evidence="3"/>
<dbReference type="InterPro" id="IPR013083">
    <property type="entry name" value="Znf_RING/FYVE/PHD"/>
</dbReference>
<evidence type="ECO:0000256" key="2">
    <source>
        <dbReference type="ARBA" id="ARBA00010107"/>
    </source>
</evidence>
<keyword evidence="10" id="KW-0539">Nucleus</keyword>
<evidence type="ECO:0000256" key="8">
    <source>
        <dbReference type="ARBA" id="ARBA00022853"/>
    </source>
</evidence>
<feature type="compositionally biased region" description="Basic and acidic residues" evidence="12">
    <location>
        <begin position="1109"/>
        <end position="1120"/>
    </location>
</feature>
<feature type="compositionally biased region" description="Polar residues" evidence="12">
    <location>
        <begin position="1784"/>
        <end position="1796"/>
    </location>
</feature>
<evidence type="ECO:0000256" key="4">
    <source>
        <dbReference type="ARBA" id="ARBA00022679"/>
    </source>
</evidence>
<keyword evidence="6" id="KW-0863">Zinc-finger</keyword>
<dbReference type="InterPro" id="IPR002717">
    <property type="entry name" value="HAT_MYST-type"/>
</dbReference>
<feature type="compositionally biased region" description="Basic and acidic residues" evidence="12">
    <location>
        <begin position="1557"/>
        <end position="1567"/>
    </location>
</feature>
<comment type="similarity">
    <text evidence="2">Belongs to the MYST (SAS/MOZ) family.</text>
</comment>
<feature type="compositionally biased region" description="Polar residues" evidence="12">
    <location>
        <begin position="1096"/>
        <end position="1106"/>
    </location>
</feature>
<dbReference type="PROSITE" id="PS51726">
    <property type="entry name" value="MYST_HAT"/>
    <property type="match status" value="1"/>
</dbReference>
<feature type="compositionally biased region" description="Polar residues" evidence="12">
    <location>
        <begin position="103"/>
        <end position="120"/>
    </location>
</feature>
<feature type="region of interest" description="Disordered" evidence="12">
    <location>
        <begin position="1733"/>
        <end position="1862"/>
    </location>
</feature>
<dbReference type="Pfam" id="PF17772">
    <property type="entry name" value="zf-MYST"/>
    <property type="match status" value="1"/>
</dbReference>
<feature type="compositionally biased region" description="Low complexity" evidence="12">
    <location>
        <begin position="1545"/>
        <end position="1556"/>
    </location>
</feature>
<evidence type="ECO:0000256" key="5">
    <source>
        <dbReference type="ARBA" id="ARBA00022723"/>
    </source>
</evidence>
<feature type="compositionally biased region" description="Basic residues" evidence="12">
    <location>
        <begin position="1015"/>
        <end position="1025"/>
    </location>
</feature>
<feature type="compositionally biased region" description="Low complexity" evidence="12">
    <location>
        <begin position="270"/>
        <end position="285"/>
    </location>
</feature>
<feature type="compositionally biased region" description="Basic residues" evidence="12">
    <location>
        <begin position="1530"/>
        <end position="1543"/>
    </location>
</feature>
<dbReference type="GO" id="GO:0040029">
    <property type="term" value="P:epigenetic regulation of gene expression"/>
    <property type="evidence" value="ECO:0007669"/>
    <property type="project" value="UniProtKB-ARBA"/>
</dbReference>
<feature type="compositionally biased region" description="Polar residues" evidence="12">
    <location>
        <begin position="1028"/>
        <end position="1046"/>
    </location>
</feature>
<feature type="compositionally biased region" description="Basic and acidic residues" evidence="12">
    <location>
        <begin position="1845"/>
        <end position="1857"/>
    </location>
</feature>
<feature type="region of interest" description="Disordered" evidence="12">
    <location>
        <begin position="414"/>
        <end position="441"/>
    </location>
</feature>
<dbReference type="OrthoDB" id="6369859at2759"/>
<feature type="compositionally biased region" description="Basic and acidic residues" evidence="12">
    <location>
        <begin position="244"/>
        <end position="266"/>
    </location>
</feature>
<feature type="compositionally biased region" description="Polar residues" evidence="12">
    <location>
        <begin position="1281"/>
        <end position="1295"/>
    </location>
</feature>
<comment type="caution">
    <text evidence="14">The sequence shown here is derived from an EMBL/GenBank/DDBJ whole genome shotgun (WGS) entry which is preliminary data.</text>
</comment>
<evidence type="ECO:0000256" key="9">
    <source>
        <dbReference type="ARBA" id="ARBA00022990"/>
    </source>
</evidence>
<feature type="compositionally biased region" description="Polar residues" evidence="12">
    <location>
        <begin position="1001"/>
        <end position="1014"/>
    </location>
</feature>
<dbReference type="GO" id="GO:0006357">
    <property type="term" value="P:regulation of transcription by RNA polymerase II"/>
    <property type="evidence" value="ECO:0007669"/>
    <property type="project" value="TreeGrafter"/>
</dbReference>
<feature type="compositionally biased region" description="Acidic residues" evidence="12">
    <location>
        <begin position="1568"/>
        <end position="1578"/>
    </location>
</feature>
<dbReference type="GO" id="GO:0010484">
    <property type="term" value="F:histone H3 acetyltransferase activity"/>
    <property type="evidence" value="ECO:0007669"/>
    <property type="project" value="TreeGrafter"/>
</dbReference>